<evidence type="ECO:0000313" key="1">
    <source>
        <dbReference type="EMBL" id="MED6277490.1"/>
    </source>
</evidence>
<evidence type="ECO:0000313" key="2">
    <source>
        <dbReference type="Proteomes" id="UP001352852"/>
    </source>
</evidence>
<comment type="caution">
    <text evidence="1">The sequence shown here is derived from an EMBL/GenBank/DDBJ whole genome shotgun (WGS) entry which is preliminary data.</text>
</comment>
<sequence length="131" mass="14239">MGGDRGVDMWQTSLAGTGTQDHCIEDQSLLYMGRTLKPLHHQCHVLIINGVRLMFSYERIYLKAFLTSLPISVACAMSSFRITTVSVSMVALDVFPASAGGTSQPPVVLSVAGKEAKLIPISCWKTLLLQI</sequence>
<dbReference type="Proteomes" id="UP001352852">
    <property type="component" value="Unassembled WGS sequence"/>
</dbReference>
<keyword evidence="2" id="KW-1185">Reference proteome</keyword>
<protein>
    <submittedName>
        <fullName evidence="1">Uncharacterized protein</fullName>
    </submittedName>
</protein>
<name>A0ABU7DSK0_9TELE</name>
<organism evidence="1 2">
    <name type="scientific">Characodon lateralis</name>
    <dbReference type="NCBI Taxonomy" id="208331"/>
    <lineage>
        <taxon>Eukaryota</taxon>
        <taxon>Metazoa</taxon>
        <taxon>Chordata</taxon>
        <taxon>Craniata</taxon>
        <taxon>Vertebrata</taxon>
        <taxon>Euteleostomi</taxon>
        <taxon>Actinopterygii</taxon>
        <taxon>Neopterygii</taxon>
        <taxon>Teleostei</taxon>
        <taxon>Neoteleostei</taxon>
        <taxon>Acanthomorphata</taxon>
        <taxon>Ovalentaria</taxon>
        <taxon>Atherinomorphae</taxon>
        <taxon>Cyprinodontiformes</taxon>
        <taxon>Goodeidae</taxon>
        <taxon>Characodon</taxon>
    </lineage>
</organism>
<dbReference type="EMBL" id="JAHUTJ010033824">
    <property type="protein sequence ID" value="MED6277490.1"/>
    <property type="molecule type" value="Genomic_DNA"/>
</dbReference>
<proteinExistence type="predicted"/>
<reference evidence="1 2" key="1">
    <citation type="submission" date="2021-06" db="EMBL/GenBank/DDBJ databases">
        <authorList>
            <person name="Palmer J.M."/>
        </authorList>
    </citation>
    <scope>NUCLEOTIDE SEQUENCE [LARGE SCALE GENOMIC DNA]</scope>
    <source>
        <strain evidence="1 2">CL_MEX2019</strain>
        <tissue evidence="1">Muscle</tissue>
    </source>
</reference>
<gene>
    <name evidence="1" type="ORF">CHARACLAT_014025</name>
</gene>
<accession>A0ABU7DSK0</accession>